<dbReference type="AlphaFoldDB" id="A0A370TGB8"/>
<reference evidence="1 2" key="1">
    <citation type="journal article" date="2018" name="IMA Fungus">
        <title>IMA Genome-F 9: Draft genome sequence of Annulohypoxylon stygium, Aspergillus mulundensis, Berkeleyomyces basicola (syn. Thielaviopsis basicola), Ceratocystis smalleyi, two Cercospora beticola strains, Coleophoma cylindrospora, Fusarium fracticaudum, Phialophora cf. hyalina, and Morchella septimelata.</title>
        <authorList>
            <person name="Wingfield B.D."/>
            <person name="Bills G.F."/>
            <person name="Dong Y."/>
            <person name="Huang W."/>
            <person name="Nel W.J."/>
            <person name="Swalarsk-Parry B.S."/>
            <person name="Vaghefi N."/>
            <person name="Wilken P.M."/>
            <person name="An Z."/>
            <person name="de Beer Z.W."/>
            <person name="De Vos L."/>
            <person name="Chen L."/>
            <person name="Duong T.A."/>
            <person name="Gao Y."/>
            <person name="Hammerbacher A."/>
            <person name="Kikkert J.R."/>
            <person name="Li Y."/>
            <person name="Li H."/>
            <person name="Li K."/>
            <person name="Li Q."/>
            <person name="Liu X."/>
            <person name="Ma X."/>
            <person name="Naidoo K."/>
            <person name="Pethybridge S.J."/>
            <person name="Sun J."/>
            <person name="Steenkamp E.T."/>
            <person name="van der Nest M.A."/>
            <person name="van Wyk S."/>
            <person name="Wingfield M.J."/>
            <person name="Xiong C."/>
            <person name="Yue Q."/>
            <person name="Zhang X."/>
        </authorList>
    </citation>
    <scope>NUCLEOTIDE SEQUENCE [LARGE SCALE GENOMIC DNA]</scope>
    <source>
        <strain evidence="1 2">BP 5553</strain>
    </source>
</reference>
<dbReference type="EMBL" id="NPIC01000008">
    <property type="protein sequence ID" value="RDL33940.1"/>
    <property type="molecule type" value="Genomic_DNA"/>
</dbReference>
<dbReference type="OrthoDB" id="3526778at2759"/>
<proteinExistence type="predicted"/>
<comment type="caution">
    <text evidence="1">The sequence shown here is derived from an EMBL/GenBank/DDBJ whole genome shotgun (WGS) entry which is preliminary data.</text>
</comment>
<gene>
    <name evidence="1" type="ORF">BP5553_08308</name>
</gene>
<dbReference type="GeneID" id="43601157"/>
<keyword evidence="2" id="KW-1185">Reference proteome</keyword>
<name>A0A370TGB8_9HELO</name>
<dbReference type="Proteomes" id="UP000254866">
    <property type="component" value="Unassembled WGS sequence"/>
</dbReference>
<accession>A0A370TGB8</accession>
<evidence type="ECO:0000313" key="2">
    <source>
        <dbReference type="Proteomes" id="UP000254866"/>
    </source>
</evidence>
<sequence length="213" mass="24360">MPFNFKGLPKEVRAMVSQLELELQFDNELPALLVALAPDKQLFKEALHLFKKINANVTEENEAEFKRKRMFELLHIKYLKLDSGPHSPGESPKPHLSLKAHKVQLRNNFSTIRIDCSLEETPPREMFCFLSGLVRASSSITKIMVRYRTTNPPGYDNNRRDAVYRLARDLHVTEVLQVVNGYNIWTFEAANGSMLEWFGSPLLRLTTAATGQT</sequence>
<organism evidence="1 2">
    <name type="scientific">Venustampulla echinocandica</name>
    <dbReference type="NCBI Taxonomy" id="2656787"/>
    <lineage>
        <taxon>Eukaryota</taxon>
        <taxon>Fungi</taxon>
        <taxon>Dikarya</taxon>
        <taxon>Ascomycota</taxon>
        <taxon>Pezizomycotina</taxon>
        <taxon>Leotiomycetes</taxon>
        <taxon>Helotiales</taxon>
        <taxon>Pleuroascaceae</taxon>
        <taxon>Venustampulla</taxon>
    </lineage>
</organism>
<dbReference type="RefSeq" id="XP_031867222.1">
    <property type="nucleotide sequence ID" value="XM_032016931.1"/>
</dbReference>
<protein>
    <submittedName>
        <fullName evidence="1">Uncharacterized protein</fullName>
    </submittedName>
</protein>
<evidence type="ECO:0000313" key="1">
    <source>
        <dbReference type="EMBL" id="RDL33940.1"/>
    </source>
</evidence>